<evidence type="ECO:0000313" key="3">
    <source>
        <dbReference type="Proteomes" id="UP000770717"/>
    </source>
</evidence>
<dbReference type="AlphaFoldDB" id="A0A8J6FPW3"/>
<dbReference type="Proteomes" id="UP000770717">
    <property type="component" value="Unassembled WGS sequence"/>
</dbReference>
<gene>
    <name evidence="2" type="ORF">GDO78_000030</name>
</gene>
<evidence type="ECO:0000313" key="2">
    <source>
        <dbReference type="EMBL" id="KAG9491311.1"/>
    </source>
</evidence>
<accession>A0A8J6FPW3</accession>
<comment type="caution">
    <text evidence="2">The sequence shown here is derived from an EMBL/GenBank/DDBJ whole genome shotgun (WGS) entry which is preliminary data.</text>
</comment>
<organism evidence="2 3">
    <name type="scientific">Eleutherodactylus coqui</name>
    <name type="common">Puerto Rican coqui</name>
    <dbReference type="NCBI Taxonomy" id="57060"/>
    <lineage>
        <taxon>Eukaryota</taxon>
        <taxon>Metazoa</taxon>
        <taxon>Chordata</taxon>
        <taxon>Craniata</taxon>
        <taxon>Vertebrata</taxon>
        <taxon>Euteleostomi</taxon>
        <taxon>Amphibia</taxon>
        <taxon>Batrachia</taxon>
        <taxon>Anura</taxon>
        <taxon>Neobatrachia</taxon>
        <taxon>Hyloidea</taxon>
        <taxon>Eleutherodactylidae</taxon>
        <taxon>Eleutherodactylinae</taxon>
        <taxon>Eleutherodactylus</taxon>
        <taxon>Eleutherodactylus</taxon>
    </lineage>
</organism>
<feature type="region of interest" description="Disordered" evidence="1">
    <location>
        <begin position="50"/>
        <end position="80"/>
    </location>
</feature>
<name>A0A8J6FPW3_ELECQ</name>
<protein>
    <submittedName>
        <fullName evidence="2">Uncharacterized protein</fullName>
    </submittedName>
</protein>
<dbReference type="EMBL" id="WNTK01000001">
    <property type="protein sequence ID" value="KAG9491311.1"/>
    <property type="molecule type" value="Genomic_DNA"/>
</dbReference>
<reference evidence="2" key="1">
    <citation type="thesis" date="2020" institute="ProQuest LLC" country="789 East Eisenhower Parkway, Ann Arbor, MI, USA">
        <title>Comparative Genomics and Chromosome Evolution.</title>
        <authorList>
            <person name="Mudd A.B."/>
        </authorList>
    </citation>
    <scope>NUCLEOTIDE SEQUENCE</scope>
    <source>
        <strain evidence="2">HN-11 Male</strain>
        <tissue evidence="2">Kidney and liver</tissue>
    </source>
</reference>
<evidence type="ECO:0000256" key="1">
    <source>
        <dbReference type="SAM" id="MobiDB-lite"/>
    </source>
</evidence>
<proteinExistence type="predicted"/>
<keyword evidence="3" id="KW-1185">Reference proteome</keyword>
<sequence>MTVVLVKRLLMVITRSSKELRVVNGSGARISKETTGCSRLKLKSEVTSWSNSRPSVKCGSHHTVQAAPKLRSHSPRLTYS</sequence>